<evidence type="ECO:0000313" key="2">
    <source>
        <dbReference type="Proteomes" id="UP000008136"/>
    </source>
</evidence>
<dbReference type="Proteomes" id="UP000008136">
    <property type="component" value="Chromosome"/>
</dbReference>
<proteinExistence type="predicted"/>
<reference evidence="1 2" key="1">
    <citation type="submission" date="2011-03" db="EMBL/GenBank/DDBJ databases">
        <title>The complete genome of Archaeoglobus veneficus SNP6.</title>
        <authorList>
            <consortium name="US DOE Joint Genome Institute (JGI-PGF)"/>
            <person name="Lucas S."/>
            <person name="Copeland A."/>
            <person name="Lapidus A."/>
            <person name="Bruce D."/>
            <person name="Goodwin L."/>
            <person name="Pitluck S."/>
            <person name="Kyrpides N."/>
            <person name="Mavromatis K."/>
            <person name="Pagani I."/>
            <person name="Ivanova N."/>
            <person name="Mikhailova N."/>
            <person name="Lu M."/>
            <person name="Detter J.C."/>
            <person name="Tapia R."/>
            <person name="Han C."/>
            <person name="Land M."/>
            <person name="Hauser L."/>
            <person name="Markowitz V."/>
            <person name="Cheng J.-F."/>
            <person name="Hugenholtz P."/>
            <person name="Woyke T."/>
            <person name="Wu D."/>
            <person name="Spring S."/>
            <person name="Brambilla E."/>
            <person name="Klenk H.-P."/>
            <person name="Eisen J.A."/>
        </authorList>
    </citation>
    <scope>NUCLEOTIDE SEQUENCE [LARGE SCALE GENOMIC DNA]</scope>
    <source>
        <strain>SNP6</strain>
    </source>
</reference>
<evidence type="ECO:0000313" key="1">
    <source>
        <dbReference type="EMBL" id="AEA47188.1"/>
    </source>
</evidence>
<gene>
    <name evidence="1" type="ordered locus">Arcve_1180</name>
</gene>
<dbReference type="AlphaFoldDB" id="F2KMJ1"/>
<sequence>MKLNLMLVHDGERWIAKNGDFFVAGKTLEELDENLKTELKKRMGDLRGKKIEVRMEYDYRGTFPSWITQYHPYYLHRVIHVEL</sequence>
<organism evidence="1 2">
    <name type="scientific">Archaeoglobus veneficus (strain DSM 11195 / SNP6)</name>
    <dbReference type="NCBI Taxonomy" id="693661"/>
    <lineage>
        <taxon>Archaea</taxon>
        <taxon>Methanobacteriati</taxon>
        <taxon>Methanobacteriota</taxon>
        <taxon>Archaeoglobi</taxon>
        <taxon>Archaeoglobales</taxon>
        <taxon>Archaeoglobaceae</taxon>
        <taxon>Archaeoglobus</taxon>
    </lineage>
</organism>
<dbReference type="RefSeq" id="WP_013683851.1">
    <property type="nucleotide sequence ID" value="NC_015320.1"/>
</dbReference>
<dbReference type="STRING" id="693661.Arcve_1180"/>
<accession>F2KMJ1</accession>
<dbReference type="Pfam" id="PF17373">
    <property type="entry name" value="DUF5395"/>
    <property type="match status" value="1"/>
</dbReference>
<dbReference type="EMBL" id="CP002588">
    <property type="protein sequence ID" value="AEA47188.1"/>
    <property type="molecule type" value="Genomic_DNA"/>
</dbReference>
<dbReference type="GeneID" id="10394297"/>
<protein>
    <submittedName>
        <fullName evidence="1">Uncharacterized protein</fullName>
    </submittedName>
</protein>
<dbReference type="KEGG" id="ave:Arcve_1180"/>
<dbReference type="OrthoDB" id="379705at2157"/>
<dbReference type="InterPro" id="IPR035157">
    <property type="entry name" value="DUF5395"/>
</dbReference>
<name>F2KMJ1_ARCVS</name>
<dbReference type="eggNOG" id="arCOG10395">
    <property type="taxonomic scope" value="Archaea"/>
</dbReference>
<dbReference type="HOGENOM" id="CLU_192947_0_0_2"/>
<keyword evidence="2" id="KW-1185">Reference proteome</keyword>